<dbReference type="InParanoid" id="A0A5E4FLG0"/>
<keyword evidence="3" id="KW-0862">Zinc</keyword>
<dbReference type="PANTHER" id="PTHR33304">
    <property type="match status" value="1"/>
</dbReference>
<evidence type="ECO:0000256" key="2">
    <source>
        <dbReference type="ARBA" id="ARBA00022771"/>
    </source>
</evidence>
<evidence type="ECO:0000256" key="6">
    <source>
        <dbReference type="SAM" id="MobiDB-lite"/>
    </source>
</evidence>
<keyword evidence="2" id="KW-0863">Zinc-finger</keyword>
<protein>
    <submittedName>
        <fullName evidence="9">PREDICTED: RING/FYVE/PHD zinc finger superfamily</fullName>
    </submittedName>
</protein>
<evidence type="ECO:0000313" key="9">
    <source>
        <dbReference type="EMBL" id="VVA27611.1"/>
    </source>
</evidence>
<name>A0A5E4FLG0_PRUDU</name>
<evidence type="ECO:0000256" key="4">
    <source>
        <dbReference type="ARBA" id="ARBA00023015"/>
    </source>
</evidence>
<feature type="region of interest" description="Disordered" evidence="6">
    <location>
        <begin position="498"/>
        <end position="525"/>
    </location>
</feature>
<dbReference type="Gramene" id="VVA27611">
    <property type="protein sequence ID" value="VVA27611"/>
    <property type="gene ID" value="Prudul26B000736"/>
</dbReference>
<dbReference type="InterPro" id="IPR013083">
    <property type="entry name" value="Znf_RING/FYVE/PHD"/>
</dbReference>
<evidence type="ECO:0000256" key="1">
    <source>
        <dbReference type="ARBA" id="ARBA00022723"/>
    </source>
</evidence>
<evidence type="ECO:0000259" key="7">
    <source>
        <dbReference type="Pfam" id="PF23121"/>
    </source>
</evidence>
<dbReference type="InterPro" id="IPR056690">
    <property type="entry name" value="DUF7788"/>
</dbReference>
<keyword evidence="1" id="KW-0479">Metal-binding</keyword>
<gene>
    <name evidence="9" type="ORF">ALMOND_2B000736</name>
</gene>
<keyword evidence="4" id="KW-0805">Transcription regulation</keyword>
<dbReference type="Proteomes" id="UP000327085">
    <property type="component" value="Chromosome 5"/>
</dbReference>
<dbReference type="OMA" id="ERPNKSE"/>
<evidence type="ECO:0000313" key="10">
    <source>
        <dbReference type="Proteomes" id="UP000327085"/>
    </source>
</evidence>
<dbReference type="AlphaFoldDB" id="A0A5E4FLG0"/>
<sequence length="612" mass="67901">MEQPEETHMVNVGQCDVCGGITDENLIATCIKCNISTEHSYCMRILPMEFRDGWVCESCEVISPKAYEEEDIMASSADLVHHDVMHPAGPSRVLYDSGWQAHSRRQKPVETGKVKFIANEEVIRLSSAVRSQRGTFSSKPRQLNFMAPIPQRTPFGSRIVIPKFPMSAIKANPSIMPSRTVNPSRCGGSVKMQSIAKIIQQTSPIFKDSKVIGETKTSVASGNEHIGEKQLTDVLVGETSYKKMESKTGKEPLTISTMRQSSPISSPDSEERDLVNIFDSLNLKPSNLPARDVPWKGGFILDAATPGEFIGGFQARPPCKVHPKAYAFSQKMPLILNANWLPRSSIWTAIFQDDDPVLEDVALYFFPDENIERSRENHARLINRMENQDSMMRICFDGKGVELLIFTSGSLQLDSRVADFLWGIFRCIKKDVAHNKVHEGLPSTVDQENVDDNKTLDMEVDMVGGKMVGRVDIVVPRDSKVIWNTKSSSEMKTTCGLQKNLGKDEGKIPPETLEEEESAGPPEPPSIDLNMASACACSLFHEKGYGDAVPQIVFWHLDCETVPVPCRGRPGVATMGGFSNNLFKSLDNYGEVGARTMSWKQPSLAQGIKIWL</sequence>
<dbReference type="Pfam" id="PF23121">
    <property type="entry name" value="SPOC_AIPP2"/>
    <property type="match status" value="1"/>
</dbReference>
<reference evidence="10" key="1">
    <citation type="journal article" date="2020" name="Plant J.">
        <title>Transposons played a major role in the diversification between the closely related almond and peach genomes: results from the almond genome sequence.</title>
        <authorList>
            <person name="Alioto T."/>
            <person name="Alexiou K.G."/>
            <person name="Bardil A."/>
            <person name="Barteri F."/>
            <person name="Castanera R."/>
            <person name="Cruz F."/>
            <person name="Dhingra A."/>
            <person name="Duval H."/>
            <person name="Fernandez I Marti A."/>
            <person name="Frias L."/>
            <person name="Galan B."/>
            <person name="Garcia J.L."/>
            <person name="Howad W."/>
            <person name="Gomez-Garrido J."/>
            <person name="Gut M."/>
            <person name="Julca I."/>
            <person name="Morata J."/>
            <person name="Puigdomenech P."/>
            <person name="Ribeca P."/>
            <person name="Rubio Cabetas M.J."/>
            <person name="Vlasova A."/>
            <person name="Wirthensohn M."/>
            <person name="Garcia-Mas J."/>
            <person name="Gabaldon T."/>
            <person name="Casacuberta J.M."/>
            <person name="Arus P."/>
        </authorList>
    </citation>
    <scope>NUCLEOTIDE SEQUENCE [LARGE SCALE GENOMIC DNA]</scope>
    <source>
        <strain evidence="10">cv. Texas</strain>
    </source>
</reference>
<feature type="domain" description="DUF7788" evidence="8">
    <location>
        <begin position="539"/>
        <end position="586"/>
    </location>
</feature>
<dbReference type="GO" id="GO:0140566">
    <property type="term" value="F:histone reader activity"/>
    <property type="evidence" value="ECO:0007669"/>
    <property type="project" value="InterPro"/>
</dbReference>
<dbReference type="GO" id="GO:0008270">
    <property type="term" value="F:zinc ion binding"/>
    <property type="evidence" value="ECO:0007669"/>
    <property type="project" value="UniProtKB-KW"/>
</dbReference>
<evidence type="ECO:0000256" key="5">
    <source>
        <dbReference type="ARBA" id="ARBA00023163"/>
    </source>
</evidence>
<dbReference type="Pfam" id="PF25043">
    <property type="entry name" value="DUF7788"/>
    <property type="match status" value="1"/>
</dbReference>
<dbReference type="PANTHER" id="PTHR33304:SF36">
    <property type="entry name" value="GB|AAF26970.1-RELATED"/>
    <property type="match status" value="1"/>
</dbReference>
<evidence type="ECO:0000256" key="3">
    <source>
        <dbReference type="ARBA" id="ARBA00022833"/>
    </source>
</evidence>
<dbReference type="InterPro" id="IPR011011">
    <property type="entry name" value="Znf_FYVE_PHD"/>
</dbReference>
<dbReference type="InterPro" id="IPR056280">
    <property type="entry name" value="AIPP2-like_SPOC"/>
</dbReference>
<evidence type="ECO:0000259" key="8">
    <source>
        <dbReference type="Pfam" id="PF25043"/>
    </source>
</evidence>
<dbReference type="EMBL" id="CABIKO010000125">
    <property type="protein sequence ID" value="VVA27611.1"/>
    <property type="molecule type" value="Genomic_DNA"/>
</dbReference>
<feature type="domain" description="AIPP2-like SPOC-like" evidence="7">
    <location>
        <begin position="295"/>
        <end position="425"/>
    </location>
</feature>
<dbReference type="GO" id="GO:0034244">
    <property type="term" value="P:negative regulation of transcription elongation by RNA polymerase II"/>
    <property type="evidence" value="ECO:0007669"/>
    <property type="project" value="InterPro"/>
</dbReference>
<dbReference type="SUPFAM" id="SSF57903">
    <property type="entry name" value="FYVE/PHD zinc finger"/>
    <property type="match status" value="1"/>
</dbReference>
<dbReference type="Gene3D" id="3.30.40.10">
    <property type="entry name" value="Zinc/RING finger domain, C3HC4 (zinc finger)"/>
    <property type="match status" value="1"/>
</dbReference>
<keyword evidence="5" id="KW-0804">Transcription</keyword>
<accession>A0A5E4FLG0</accession>
<proteinExistence type="predicted"/>
<dbReference type="InterPro" id="IPR049914">
    <property type="entry name" value="PHD1-3/5-6"/>
</dbReference>
<organism evidence="9 10">
    <name type="scientific">Prunus dulcis</name>
    <name type="common">Almond</name>
    <name type="synonym">Amygdalus dulcis</name>
    <dbReference type="NCBI Taxonomy" id="3755"/>
    <lineage>
        <taxon>Eukaryota</taxon>
        <taxon>Viridiplantae</taxon>
        <taxon>Streptophyta</taxon>
        <taxon>Embryophyta</taxon>
        <taxon>Tracheophyta</taxon>
        <taxon>Spermatophyta</taxon>
        <taxon>Magnoliopsida</taxon>
        <taxon>eudicotyledons</taxon>
        <taxon>Gunneridae</taxon>
        <taxon>Pentapetalae</taxon>
        <taxon>rosids</taxon>
        <taxon>fabids</taxon>
        <taxon>Rosales</taxon>
        <taxon>Rosaceae</taxon>
        <taxon>Amygdaloideae</taxon>
        <taxon>Amygdaleae</taxon>
        <taxon>Prunus</taxon>
    </lineage>
</organism>